<organism evidence="2 3">
    <name type="scientific">Natronobacillus azotifigens</name>
    <dbReference type="NCBI Taxonomy" id="472978"/>
    <lineage>
        <taxon>Bacteria</taxon>
        <taxon>Bacillati</taxon>
        <taxon>Bacillota</taxon>
        <taxon>Bacilli</taxon>
        <taxon>Bacillales</taxon>
        <taxon>Bacillaceae</taxon>
        <taxon>Natronobacillus</taxon>
    </lineage>
</organism>
<keyword evidence="1" id="KW-0472">Membrane</keyword>
<keyword evidence="1" id="KW-1133">Transmembrane helix</keyword>
<reference evidence="2" key="1">
    <citation type="submission" date="2022-11" db="EMBL/GenBank/DDBJ databases">
        <title>WGS of Natronobacillus azotifigens 24KS-1, an anaerobic diazotrophic haloalkaliphile from soda-rich habitats.</title>
        <authorList>
            <person name="Sorokin D.Y."/>
            <person name="Merkel A.Y."/>
        </authorList>
    </citation>
    <scope>NUCLEOTIDE SEQUENCE</scope>
    <source>
        <strain evidence="2">24KS-1</strain>
    </source>
</reference>
<name>A0A9J6RFG0_9BACI</name>
<sequence length="207" mass="24242">MGLGLRLRDALQGMSRKEKLDYIWEYYKIHIVGTIAFLFFVVFIIGGAFRSEPEVLGITVVSEADDEEIRAIEQEMYEFVFDDFDLYFEHVYHESGLLENNPYEMTERMFISLTLGQIDLFVTNVAFIEQLINEDIFVPITDKIDVSRFEEAGHELLIVDEEIYAISAKEMFPFKEHETFESSYIFFPATGRNWDRVELVLDALNEQ</sequence>
<proteinExistence type="predicted"/>
<dbReference type="RefSeq" id="WP_268780900.1">
    <property type="nucleotide sequence ID" value="NZ_JAPRAT010000028.1"/>
</dbReference>
<keyword evidence="3" id="KW-1185">Reference proteome</keyword>
<keyword evidence="1" id="KW-0812">Transmembrane</keyword>
<gene>
    <name evidence="2" type="ORF">OWO01_13030</name>
</gene>
<comment type="caution">
    <text evidence="2">The sequence shown here is derived from an EMBL/GenBank/DDBJ whole genome shotgun (WGS) entry which is preliminary data.</text>
</comment>
<protein>
    <submittedName>
        <fullName evidence="2">Uncharacterized protein</fullName>
    </submittedName>
</protein>
<evidence type="ECO:0000256" key="1">
    <source>
        <dbReference type="SAM" id="Phobius"/>
    </source>
</evidence>
<feature type="transmembrane region" description="Helical" evidence="1">
    <location>
        <begin position="26"/>
        <end position="49"/>
    </location>
</feature>
<evidence type="ECO:0000313" key="3">
    <source>
        <dbReference type="Proteomes" id="UP001084197"/>
    </source>
</evidence>
<evidence type="ECO:0000313" key="2">
    <source>
        <dbReference type="EMBL" id="MCZ0704132.1"/>
    </source>
</evidence>
<dbReference type="Proteomes" id="UP001084197">
    <property type="component" value="Unassembled WGS sequence"/>
</dbReference>
<dbReference type="AlphaFoldDB" id="A0A9J6RFG0"/>
<accession>A0A9J6RFG0</accession>
<dbReference type="EMBL" id="JAPRAT010000028">
    <property type="protein sequence ID" value="MCZ0704132.1"/>
    <property type="molecule type" value="Genomic_DNA"/>
</dbReference>